<evidence type="ECO:0000313" key="2">
    <source>
        <dbReference type="Proteomes" id="UP001497535"/>
    </source>
</evidence>
<evidence type="ECO:0000313" key="1">
    <source>
        <dbReference type="EMBL" id="CAK5084683.1"/>
    </source>
</evidence>
<organism evidence="1 2">
    <name type="scientific">Meloidogyne enterolobii</name>
    <name type="common">Root-knot nematode worm</name>
    <name type="synonym">Meloidogyne mayaguensis</name>
    <dbReference type="NCBI Taxonomy" id="390850"/>
    <lineage>
        <taxon>Eukaryota</taxon>
        <taxon>Metazoa</taxon>
        <taxon>Ecdysozoa</taxon>
        <taxon>Nematoda</taxon>
        <taxon>Chromadorea</taxon>
        <taxon>Rhabditida</taxon>
        <taxon>Tylenchina</taxon>
        <taxon>Tylenchomorpha</taxon>
        <taxon>Tylenchoidea</taxon>
        <taxon>Meloidogynidae</taxon>
        <taxon>Meloidogyninae</taxon>
        <taxon>Meloidogyne</taxon>
    </lineage>
</organism>
<sequence length="138" mass="17090">MKLIKKNLLKNKERQEYYRNYLKQNKERINKNQRNYYKRNKEKIRKSQKKYEQNNREKRNEYKRKRRLKKKNVQSDNNEGTSFINPQTDDFTNLVKLSIVCEEEGNLSNQREEECYNGEDEQNQIEVEEKIKFSMIKQ</sequence>
<dbReference type="EMBL" id="CAVMJV010000054">
    <property type="protein sequence ID" value="CAK5084683.1"/>
    <property type="molecule type" value="Genomic_DNA"/>
</dbReference>
<gene>
    <name evidence="1" type="ORF">MENTE1834_LOCUS32084</name>
</gene>
<name>A0ACB1A2Z0_MELEN</name>
<reference evidence="1" key="1">
    <citation type="submission" date="2023-11" db="EMBL/GenBank/DDBJ databases">
        <authorList>
            <person name="Poullet M."/>
        </authorList>
    </citation>
    <scope>NUCLEOTIDE SEQUENCE</scope>
    <source>
        <strain evidence="1">E1834</strain>
    </source>
</reference>
<protein>
    <submittedName>
        <fullName evidence="1">Uncharacterized protein</fullName>
    </submittedName>
</protein>
<keyword evidence="2" id="KW-1185">Reference proteome</keyword>
<comment type="caution">
    <text evidence="1">The sequence shown here is derived from an EMBL/GenBank/DDBJ whole genome shotgun (WGS) entry which is preliminary data.</text>
</comment>
<dbReference type="Proteomes" id="UP001497535">
    <property type="component" value="Unassembled WGS sequence"/>
</dbReference>
<accession>A0ACB1A2Z0</accession>
<proteinExistence type="predicted"/>